<protein>
    <submittedName>
        <fullName evidence="1">Uncharacterized protein</fullName>
    </submittedName>
</protein>
<dbReference type="AlphaFoldDB" id="A0A1U7DBU3"/>
<sequence>MRSHGSLRPCRISLALNHFPQRFNDKRAQRLAFFVQGPGWARPVHAKKTRTSHARRVFRVRGQRLAKDYAASV</sequence>
<accession>A0A1U7DBU3</accession>
<proteinExistence type="predicted"/>
<dbReference type="EMBL" id="CP014796">
    <property type="protein sequence ID" value="APX25530.1"/>
    <property type="molecule type" value="Genomic_DNA"/>
</dbReference>
<dbReference type="KEGG" id="tpro:Ga0080559_TMP4734"/>
<keyword evidence="2" id="KW-1185">Reference proteome</keyword>
<name>A0A1U7DBU3_9RHOB</name>
<gene>
    <name evidence="1" type="ORF">Ga0080559_TMP4734</name>
</gene>
<organism evidence="1 2">
    <name type="scientific">Salipiger profundus</name>
    <dbReference type="NCBI Taxonomy" id="1229727"/>
    <lineage>
        <taxon>Bacteria</taxon>
        <taxon>Pseudomonadati</taxon>
        <taxon>Pseudomonadota</taxon>
        <taxon>Alphaproteobacteria</taxon>
        <taxon>Rhodobacterales</taxon>
        <taxon>Roseobacteraceae</taxon>
        <taxon>Salipiger</taxon>
    </lineage>
</organism>
<reference evidence="1 2" key="1">
    <citation type="submission" date="2016-03" db="EMBL/GenBank/DDBJ databases">
        <title>Deep-sea bacteria in the southern Pacific.</title>
        <authorList>
            <person name="Tang K."/>
        </authorList>
    </citation>
    <scope>NUCLEOTIDE SEQUENCE [LARGE SCALE GENOMIC DNA]</scope>
    <source>
        <strain evidence="1 2">JLT2016</strain>
    </source>
</reference>
<dbReference type="Proteomes" id="UP000186559">
    <property type="component" value="Chromosome"/>
</dbReference>
<evidence type="ECO:0000313" key="2">
    <source>
        <dbReference type="Proteomes" id="UP000186559"/>
    </source>
</evidence>
<evidence type="ECO:0000313" key="1">
    <source>
        <dbReference type="EMBL" id="APX25530.1"/>
    </source>
</evidence>